<dbReference type="InterPro" id="IPR009003">
    <property type="entry name" value="Peptidase_S1_PA"/>
</dbReference>
<dbReference type="GO" id="GO:0006508">
    <property type="term" value="P:proteolysis"/>
    <property type="evidence" value="ECO:0007669"/>
    <property type="project" value="InterPro"/>
</dbReference>
<dbReference type="PANTHER" id="PTHR24260">
    <property type="match status" value="1"/>
</dbReference>
<name>A0A0A9WAA5_LYGHE</name>
<accession>A0A0A9WAA5</accession>
<feature type="compositionally biased region" description="Low complexity" evidence="1">
    <location>
        <begin position="284"/>
        <end position="301"/>
    </location>
</feature>
<feature type="domain" description="Peptidase S1" evidence="3">
    <location>
        <begin position="18"/>
        <end position="277"/>
    </location>
</feature>
<gene>
    <name evidence="4" type="primary">KLK7_1</name>
    <name evidence="4" type="ORF">CM83_14913</name>
</gene>
<sequence length="352" mass="39058">MHPKSAFLIIFCAYCVDLTAAEPAKLEDYPYLATVTSGNPIRNESRVCFGTLYTSSRLFTACHCLLKEPTEHFFKTLEADELMDPKEIKVVVGNNTRIGRDVKVHPNCRSNKTALIYDYGMIEVTSPFILIGGSVEVVGIIEQKDAITRVINSNNPNNLNCSVFDFEFAHRKDAGWELGSFLIIDMELRTGDSCVKTLQDLMLRFDRNVQICAVRKKDPPVECDGPDFGGPMVCASGHDRTFVGLLSGRERPYCGKDVPEVFARMDVAVDWIRDVLEPTTIPEPTNASTSNPTTSTKPNSTEDTTSWTDTFEPDTTRHPLPPAPSVVPVTLSSAYPLPRNTFFTSMCPITIS</sequence>
<reference evidence="4" key="2">
    <citation type="submission" date="2014-07" db="EMBL/GenBank/DDBJ databases">
        <authorList>
            <person name="Hull J."/>
        </authorList>
    </citation>
    <scope>NUCLEOTIDE SEQUENCE</scope>
</reference>
<dbReference type="SMART" id="SM00020">
    <property type="entry name" value="Tryp_SPc"/>
    <property type="match status" value="1"/>
</dbReference>
<evidence type="ECO:0000256" key="1">
    <source>
        <dbReference type="SAM" id="MobiDB-lite"/>
    </source>
</evidence>
<dbReference type="Gene3D" id="2.40.10.10">
    <property type="entry name" value="Trypsin-like serine proteases"/>
    <property type="match status" value="1"/>
</dbReference>
<dbReference type="PROSITE" id="PS50240">
    <property type="entry name" value="TRYPSIN_DOM"/>
    <property type="match status" value="1"/>
</dbReference>
<reference evidence="4" key="1">
    <citation type="journal article" date="2014" name="PLoS ONE">
        <title>Transcriptome-Based Identification of ABC Transporters in the Western Tarnished Plant Bug Lygus hesperus.</title>
        <authorList>
            <person name="Hull J.J."/>
            <person name="Chaney K."/>
            <person name="Geib S.M."/>
            <person name="Fabrick J.A."/>
            <person name="Brent C.S."/>
            <person name="Walsh D."/>
            <person name="Lavine L.C."/>
        </authorList>
    </citation>
    <scope>NUCLEOTIDE SEQUENCE</scope>
</reference>
<feature type="region of interest" description="Disordered" evidence="1">
    <location>
        <begin position="279"/>
        <end position="324"/>
    </location>
</feature>
<dbReference type="SUPFAM" id="SSF50494">
    <property type="entry name" value="Trypsin-like serine proteases"/>
    <property type="match status" value="1"/>
</dbReference>
<proteinExistence type="predicted"/>
<evidence type="ECO:0000313" key="4">
    <source>
        <dbReference type="EMBL" id="JAG01780.1"/>
    </source>
</evidence>
<keyword evidence="2" id="KW-0732">Signal</keyword>
<dbReference type="InterPro" id="IPR043504">
    <property type="entry name" value="Peptidase_S1_PA_chymotrypsin"/>
</dbReference>
<dbReference type="GO" id="GO:0004252">
    <property type="term" value="F:serine-type endopeptidase activity"/>
    <property type="evidence" value="ECO:0007669"/>
    <property type="project" value="InterPro"/>
</dbReference>
<evidence type="ECO:0000259" key="3">
    <source>
        <dbReference type="PROSITE" id="PS50240"/>
    </source>
</evidence>
<dbReference type="Pfam" id="PF00089">
    <property type="entry name" value="Trypsin"/>
    <property type="match status" value="1"/>
</dbReference>
<feature type="non-terminal residue" evidence="4">
    <location>
        <position position="352"/>
    </location>
</feature>
<dbReference type="PANTHER" id="PTHR24260:SF136">
    <property type="entry name" value="GH08193P-RELATED"/>
    <property type="match status" value="1"/>
</dbReference>
<protein>
    <submittedName>
        <fullName evidence="4">Kallikrein-7</fullName>
    </submittedName>
</protein>
<dbReference type="EMBL" id="GBHO01041824">
    <property type="protein sequence ID" value="JAG01780.1"/>
    <property type="molecule type" value="Transcribed_RNA"/>
</dbReference>
<evidence type="ECO:0000256" key="2">
    <source>
        <dbReference type="SAM" id="SignalP"/>
    </source>
</evidence>
<dbReference type="InterPro" id="IPR001254">
    <property type="entry name" value="Trypsin_dom"/>
</dbReference>
<feature type="signal peptide" evidence="2">
    <location>
        <begin position="1"/>
        <end position="21"/>
    </location>
</feature>
<feature type="chain" id="PRO_5002050501" evidence="2">
    <location>
        <begin position="22"/>
        <end position="352"/>
    </location>
</feature>
<dbReference type="InterPro" id="IPR051333">
    <property type="entry name" value="CLIP_Serine_Protease"/>
</dbReference>
<dbReference type="AlphaFoldDB" id="A0A0A9WAA5"/>
<organism evidence="4">
    <name type="scientific">Lygus hesperus</name>
    <name type="common">Western plant bug</name>
    <dbReference type="NCBI Taxonomy" id="30085"/>
    <lineage>
        <taxon>Eukaryota</taxon>
        <taxon>Metazoa</taxon>
        <taxon>Ecdysozoa</taxon>
        <taxon>Arthropoda</taxon>
        <taxon>Hexapoda</taxon>
        <taxon>Insecta</taxon>
        <taxon>Pterygota</taxon>
        <taxon>Neoptera</taxon>
        <taxon>Paraneoptera</taxon>
        <taxon>Hemiptera</taxon>
        <taxon>Heteroptera</taxon>
        <taxon>Panheteroptera</taxon>
        <taxon>Cimicomorpha</taxon>
        <taxon>Miridae</taxon>
        <taxon>Mirini</taxon>
        <taxon>Lygus</taxon>
    </lineage>
</organism>